<evidence type="ECO:0000259" key="3">
    <source>
        <dbReference type="Pfam" id="PF00892"/>
    </source>
</evidence>
<name>A3IPY4_9CHRO</name>
<keyword evidence="2" id="KW-1133">Transmembrane helix</keyword>
<organism evidence="4 5">
    <name type="scientific">Crocosphaera chwakensis CCY0110</name>
    <dbReference type="NCBI Taxonomy" id="391612"/>
    <lineage>
        <taxon>Bacteria</taxon>
        <taxon>Bacillati</taxon>
        <taxon>Cyanobacteriota</taxon>
        <taxon>Cyanophyceae</taxon>
        <taxon>Oscillatoriophycideae</taxon>
        <taxon>Chroococcales</taxon>
        <taxon>Aphanothecaceae</taxon>
        <taxon>Crocosphaera</taxon>
        <taxon>Crocosphaera chwakensis</taxon>
    </lineage>
</organism>
<gene>
    <name evidence="4" type="ORF">CY0110_05122</name>
</gene>
<feature type="transmembrane region" description="Helical" evidence="2">
    <location>
        <begin position="211"/>
        <end position="232"/>
    </location>
</feature>
<feature type="transmembrane region" description="Helical" evidence="2">
    <location>
        <begin position="30"/>
        <end position="52"/>
    </location>
</feature>
<keyword evidence="2" id="KW-0812">Transmembrane</keyword>
<dbReference type="InterPro" id="IPR037185">
    <property type="entry name" value="EmrE-like"/>
</dbReference>
<accession>A3IPY4</accession>
<dbReference type="EMBL" id="AAXW01000014">
    <property type="protein sequence ID" value="EAZ91324.1"/>
    <property type="molecule type" value="Genomic_DNA"/>
</dbReference>
<feature type="transmembrane region" description="Helical" evidence="2">
    <location>
        <begin position="273"/>
        <end position="293"/>
    </location>
</feature>
<dbReference type="eggNOG" id="COG0697">
    <property type="taxonomic scope" value="Bacteria"/>
</dbReference>
<evidence type="ECO:0000256" key="2">
    <source>
        <dbReference type="SAM" id="Phobius"/>
    </source>
</evidence>
<feature type="transmembrane region" description="Helical" evidence="2">
    <location>
        <begin position="150"/>
        <end position="168"/>
    </location>
</feature>
<feature type="transmembrane region" description="Helical" evidence="2">
    <location>
        <begin position="121"/>
        <end position="143"/>
    </location>
</feature>
<dbReference type="InterPro" id="IPR000620">
    <property type="entry name" value="EamA_dom"/>
</dbReference>
<evidence type="ECO:0000256" key="1">
    <source>
        <dbReference type="ARBA" id="ARBA00007362"/>
    </source>
</evidence>
<proteinExistence type="inferred from homology"/>
<feature type="transmembrane region" description="Helical" evidence="2">
    <location>
        <begin position="244"/>
        <end position="266"/>
    </location>
</feature>
<feature type="transmembrane region" description="Helical" evidence="2">
    <location>
        <begin position="180"/>
        <end position="199"/>
    </location>
</feature>
<comment type="caution">
    <text evidence="4">The sequence shown here is derived from an EMBL/GenBank/DDBJ whole genome shotgun (WGS) entry which is preliminary data.</text>
</comment>
<dbReference type="SUPFAM" id="SSF103481">
    <property type="entry name" value="Multidrug resistance efflux transporter EmrE"/>
    <property type="match status" value="2"/>
</dbReference>
<dbReference type="GO" id="GO:0016020">
    <property type="term" value="C:membrane"/>
    <property type="evidence" value="ECO:0007669"/>
    <property type="project" value="InterPro"/>
</dbReference>
<feature type="transmembrane region" description="Helical" evidence="2">
    <location>
        <begin position="64"/>
        <end position="82"/>
    </location>
</feature>
<feature type="transmembrane region" description="Helical" evidence="2">
    <location>
        <begin position="299"/>
        <end position="317"/>
    </location>
</feature>
<keyword evidence="2" id="KW-0472">Membrane</keyword>
<keyword evidence="5" id="KW-1185">Reference proteome</keyword>
<feature type="transmembrane region" description="Helical" evidence="2">
    <location>
        <begin position="94"/>
        <end position="115"/>
    </location>
</feature>
<reference evidence="4 5" key="1">
    <citation type="submission" date="2007-03" db="EMBL/GenBank/DDBJ databases">
        <authorList>
            <person name="Stal L."/>
            <person name="Ferriera S."/>
            <person name="Johnson J."/>
            <person name="Kravitz S."/>
            <person name="Beeson K."/>
            <person name="Sutton G."/>
            <person name="Rogers Y.-H."/>
            <person name="Friedman R."/>
            <person name="Frazier M."/>
            <person name="Venter J.C."/>
        </authorList>
    </citation>
    <scope>NUCLEOTIDE SEQUENCE [LARGE SCALE GENOMIC DNA]</scope>
    <source>
        <strain evidence="4 5">CCY0110</strain>
    </source>
</reference>
<dbReference type="AlphaFoldDB" id="A3IPY4"/>
<comment type="similarity">
    <text evidence="1">Belongs to the EamA transporter family.</text>
</comment>
<evidence type="ECO:0000313" key="5">
    <source>
        <dbReference type="Proteomes" id="UP000003781"/>
    </source>
</evidence>
<dbReference type="Proteomes" id="UP000003781">
    <property type="component" value="Unassembled WGS sequence"/>
</dbReference>
<dbReference type="Pfam" id="PF00892">
    <property type="entry name" value="EamA"/>
    <property type="match status" value="2"/>
</dbReference>
<evidence type="ECO:0000313" key="4">
    <source>
        <dbReference type="EMBL" id="EAZ91324.1"/>
    </source>
</evidence>
<feature type="domain" description="EamA" evidence="3">
    <location>
        <begin position="36"/>
        <end position="166"/>
    </location>
</feature>
<sequence length="326" mass="35680">MAQSVCMLQNIKSIDHSCLKFMRSPKLWQVTFILTIGILSVSSTAIFIRLALEASGKLGLEFSLFLAASRLIIASIVLFPAWKTVVKNKANVKAYYYAIGAGFSLAFHFVCWITSLSFTSIAASTTLVTTNPIWVALLSWFWFGEKIKKITILGIFIALLGGILIALGGNDLNNSYNQPMLGNVLALMGALFVSFYLIFGKISQQEGLNISSYSVIVYTTAAILLFPLPFVFGSGYSNYPNPVYLYVLLMAIFSQLIGHTSINWSVRYVSPTLITLAILFEPIGSSFLGFLLFQEIPSILVLIGAFIILVGVIIAVVSSQDKCKSV</sequence>
<dbReference type="PANTHER" id="PTHR22911">
    <property type="entry name" value="ACYL-MALONYL CONDENSING ENZYME-RELATED"/>
    <property type="match status" value="1"/>
</dbReference>
<dbReference type="PANTHER" id="PTHR22911:SF76">
    <property type="entry name" value="EAMA DOMAIN-CONTAINING PROTEIN"/>
    <property type="match status" value="1"/>
</dbReference>
<protein>
    <recommendedName>
        <fullName evidence="3">EamA domain-containing protein</fullName>
    </recommendedName>
</protein>
<dbReference type="Gene3D" id="1.10.3730.20">
    <property type="match status" value="1"/>
</dbReference>
<feature type="domain" description="EamA" evidence="3">
    <location>
        <begin position="181"/>
        <end position="316"/>
    </location>
</feature>